<evidence type="ECO:0000313" key="2">
    <source>
        <dbReference type="EMBL" id="CAA9565743.1"/>
    </source>
</evidence>
<reference evidence="2" key="1">
    <citation type="submission" date="2020-02" db="EMBL/GenBank/DDBJ databases">
        <authorList>
            <person name="Meier V. D."/>
        </authorList>
    </citation>
    <scope>NUCLEOTIDE SEQUENCE</scope>
    <source>
        <strain evidence="2">AVDCRST_MAG73</strain>
    </source>
</reference>
<evidence type="ECO:0000259" key="1">
    <source>
        <dbReference type="Pfam" id="PF05235"/>
    </source>
</evidence>
<dbReference type="PANTHER" id="PTHR39339">
    <property type="entry name" value="SLR1444 PROTEIN"/>
    <property type="match status" value="1"/>
</dbReference>
<feature type="domain" description="CHAD" evidence="1">
    <location>
        <begin position="36"/>
        <end position="99"/>
    </location>
</feature>
<dbReference type="PANTHER" id="PTHR39339:SF1">
    <property type="entry name" value="CHAD DOMAIN-CONTAINING PROTEIN"/>
    <property type="match status" value="1"/>
</dbReference>
<dbReference type="InterPro" id="IPR038186">
    <property type="entry name" value="CHAD_dom_sf"/>
</dbReference>
<proteinExistence type="predicted"/>
<dbReference type="EMBL" id="CADCWE010000267">
    <property type="protein sequence ID" value="CAA9565743.1"/>
    <property type="molecule type" value="Genomic_DNA"/>
</dbReference>
<name>A0A6J4V096_9BACT</name>
<organism evidence="2">
    <name type="scientific">uncultured Thermomicrobiales bacterium</name>
    <dbReference type="NCBI Taxonomy" id="1645740"/>
    <lineage>
        <taxon>Bacteria</taxon>
        <taxon>Pseudomonadati</taxon>
        <taxon>Thermomicrobiota</taxon>
        <taxon>Thermomicrobia</taxon>
        <taxon>Thermomicrobiales</taxon>
        <taxon>environmental samples</taxon>
    </lineage>
</organism>
<dbReference type="Gene3D" id="1.40.20.10">
    <property type="entry name" value="CHAD domain"/>
    <property type="match status" value="1"/>
</dbReference>
<dbReference type="InterPro" id="IPR007899">
    <property type="entry name" value="CHAD_dom"/>
</dbReference>
<accession>A0A6J4V096</accession>
<gene>
    <name evidence="2" type="ORF">AVDCRST_MAG73-4138</name>
</gene>
<dbReference type="Pfam" id="PF05235">
    <property type="entry name" value="CHAD"/>
    <property type="match status" value="1"/>
</dbReference>
<dbReference type="AlphaFoldDB" id="A0A6J4V096"/>
<sequence>MSRAWPVPGIEPEGTLAANARRILAVKIAEFYSFAPVVPVPAAVEPLHDMRIAAKRLRYTLELFRVVFGKDGERQIERIKAIQEELGEIHDHDVRTALIEAELAALVAEQTRDVGSALAAAPADHAAITATALRPPADDPKRGLLALLGRQHAARRAHYDAFVALWNGYNAEGMRADLVGLSQTPD</sequence>
<protein>
    <recommendedName>
        <fullName evidence="1">CHAD domain-containing protein</fullName>
    </recommendedName>
</protein>